<feature type="signal peptide" evidence="1">
    <location>
        <begin position="1"/>
        <end position="26"/>
    </location>
</feature>
<keyword evidence="1" id="KW-0732">Signal</keyword>
<dbReference type="RefSeq" id="WP_091055481.1">
    <property type="nucleotide sequence ID" value="NZ_FMDM01000001.1"/>
</dbReference>
<evidence type="ECO:0000313" key="3">
    <source>
        <dbReference type="EMBL" id="SCG34032.1"/>
    </source>
</evidence>
<reference evidence="4" key="1">
    <citation type="submission" date="2016-06" db="EMBL/GenBank/DDBJ databases">
        <authorList>
            <person name="Varghese N."/>
            <person name="Submissions Spin"/>
        </authorList>
    </citation>
    <scope>NUCLEOTIDE SEQUENCE [LARGE SCALE GENOMIC DNA]</scope>
    <source>
        <strain evidence="4">DSM 45647</strain>
    </source>
</reference>
<name>A0A1C5GJV6_9ACTN</name>
<keyword evidence="3" id="KW-0645">Protease</keyword>
<dbReference type="OrthoDB" id="3174977at2"/>
<dbReference type="PANTHER" id="PTHR46825:SF7">
    <property type="entry name" value="D-ALANYL-D-ALANINE CARBOXYPEPTIDASE"/>
    <property type="match status" value="1"/>
</dbReference>
<dbReference type="InterPro" id="IPR001466">
    <property type="entry name" value="Beta-lactam-related"/>
</dbReference>
<dbReference type="PANTHER" id="PTHR46825">
    <property type="entry name" value="D-ALANYL-D-ALANINE-CARBOXYPEPTIDASE/ENDOPEPTIDASE AMPH"/>
    <property type="match status" value="1"/>
</dbReference>
<keyword evidence="3" id="KW-0121">Carboxypeptidase</keyword>
<dbReference type="Proteomes" id="UP000199360">
    <property type="component" value="Unassembled WGS sequence"/>
</dbReference>
<dbReference type="InterPro" id="IPR012338">
    <property type="entry name" value="Beta-lactam/transpept-like"/>
</dbReference>
<keyword evidence="4" id="KW-1185">Reference proteome</keyword>
<evidence type="ECO:0000256" key="1">
    <source>
        <dbReference type="SAM" id="SignalP"/>
    </source>
</evidence>
<evidence type="ECO:0000259" key="2">
    <source>
        <dbReference type="Pfam" id="PF00144"/>
    </source>
</evidence>
<evidence type="ECO:0000313" key="4">
    <source>
        <dbReference type="Proteomes" id="UP000199360"/>
    </source>
</evidence>
<dbReference type="EMBL" id="FMDM01000001">
    <property type="protein sequence ID" value="SCG34032.1"/>
    <property type="molecule type" value="Genomic_DNA"/>
</dbReference>
<proteinExistence type="predicted"/>
<keyword evidence="3" id="KW-0378">Hydrolase</keyword>
<protein>
    <submittedName>
        <fullName evidence="3">D-alanyl-D-alanine carboxypeptidase</fullName>
    </submittedName>
</protein>
<organism evidence="3 4">
    <name type="scientific">Micromonospora humi</name>
    <dbReference type="NCBI Taxonomy" id="745366"/>
    <lineage>
        <taxon>Bacteria</taxon>
        <taxon>Bacillati</taxon>
        <taxon>Actinomycetota</taxon>
        <taxon>Actinomycetes</taxon>
        <taxon>Micromonosporales</taxon>
        <taxon>Micromonosporaceae</taxon>
        <taxon>Micromonospora</taxon>
    </lineage>
</organism>
<sequence>MTPRNLAAGAVAVLTATALGVPAASAAPARADRSDVVQQRLDRLVSEQRFPGALASVRDAGGRVRDRTAGVGDLRTGRGVPTDGRVRIGSNTKTFTAVVVLQLVGEGRIDLDATVERYLPGMVRGHGNDGRRITVRQLLQQTSGLPDYDEVLFTEPQDLVDRAHAYLEPRRLVDAALTRPRRFAPGAKWEYSNTNYVLAGLIVERVTERPVGEEITRRIIEPLRLRHTSWPGVGDQRIPGRHPQGYVAVAPDAPWVDVTEMDPSLGWSAGQLISTPGDLRVFFEALLAGRLLKPAQQAAMLRTVPAPEFEPGGVWSYGLGIARHDLPCGGHAWGHGGDIQGFETRNLATTDGRSAVVAVTGLPTSLAMAEAVSDSVDAALCAPAR</sequence>
<accession>A0A1C5GJV6</accession>
<dbReference type="AlphaFoldDB" id="A0A1C5GJV6"/>
<gene>
    <name evidence="3" type="ORF">GA0070213_101125</name>
</gene>
<dbReference type="STRING" id="745366.GA0070213_101125"/>
<feature type="chain" id="PRO_5008716741" evidence="1">
    <location>
        <begin position="27"/>
        <end position="385"/>
    </location>
</feature>
<dbReference type="Gene3D" id="3.40.710.10">
    <property type="entry name" value="DD-peptidase/beta-lactamase superfamily"/>
    <property type="match status" value="1"/>
</dbReference>
<dbReference type="SUPFAM" id="SSF56601">
    <property type="entry name" value="beta-lactamase/transpeptidase-like"/>
    <property type="match status" value="1"/>
</dbReference>
<dbReference type="Pfam" id="PF00144">
    <property type="entry name" value="Beta-lactamase"/>
    <property type="match status" value="1"/>
</dbReference>
<dbReference type="GO" id="GO:0004180">
    <property type="term" value="F:carboxypeptidase activity"/>
    <property type="evidence" value="ECO:0007669"/>
    <property type="project" value="UniProtKB-KW"/>
</dbReference>
<dbReference type="InterPro" id="IPR050491">
    <property type="entry name" value="AmpC-like"/>
</dbReference>
<feature type="domain" description="Beta-lactamase-related" evidence="2">
    <location>
        <begin position="38"/>
        <end position="362"/>
    </location>
</feature>